<dbReference type="PANTHER" id="PTHR43818">
    <property type="entry name" value="BCDNA.GH03377"/>
    <property type="match status" value="1"/>
</dbReference>
<keyword evidence="2" id="KW-0560">Oxidoreductase</keyword>
<dbReference type="InterPro" id="IPR050463">
    <property type="entry name" value="Gfo/Idh/MocA_oxidrdct_glycsds"/>
</dbReference>
<sequence>MNRAYEPQTYSANDQINLALIGSGIIGIHDTTAALKVKGVKLRAVCDLYDGRLDRAKELWGDDLFTTRDYRELLNRKDIDAVIVATPDHWHKKITLMP</sequence>
<proteinExistence type="predicted"/>
<dbReference type="AlphaFoldDB" id="A0A3B0T093"/>
<dbReference type="GO" id="GO:0000166">
    <property type="term" value="F:nucleotide binding"/>
    <property type="evidence" value="ECO:0007669"/>
    <property type="project" value="InterPro"/>
</dbReference>
<dbReference type="EMBL" id="UOEL01000017">
    <property type="protein sequence ID" value="VAW10290.1"/>
    <property type="molecule type" value="Genomic_DNA"/>
</dbReference>
<dbReference type="InterPro" id="IPR036291">
    <property type="entry name" value="NAD(P)-bd_dom_sf"/>
</dbReference>
<protein>
    <submittedName>
        <fullName evidence="2">Myo-inositol 2-dehydrogenase</fullName>
        <ecNumber evidence="2">1.1.1.18</ecNumber>
    </submittedName>
</protein>
<dbReference type="GO" id="GO:0050112">
    <property type="term" value="F:inositol 2-dehydrogenase (NAD+) activity"/>
    <property type="evidence" value="ECO:0007669"/>
    <property type="project" value="UniProtKB-EC"/>
</dbReference>
<dbReference type="SUPFAM" id="SSF51735">
    <property type="entry name" value="NAD(P)-binding Rossmann-fold domains"/>
    <property type="match status" value="1"/>
</dbReference>
<dbReference type="PANTHER" id="PTHR43818:SF5">
    <property type="entry name" value="OXIDOREDUCTASE FAMILY PROTEIN"/>
    <property type="match status" value="1"/>
</dbReference>
<dbReference type="InterPro" id="IPR000683">
    <property type="entry name" value="Gfo/Idh/MocA-like_OxRdtase_N"/>
</dbReference>
<feature type="domain" description="Gfo/Idh/MocA-like oxidoreductase N-terminal" evidence="1">
    <location>
        <begin position="16"/>
        <end position="95"/>
    </location>
</feature>
<evidence type="ECO:0000313" key="2">
    <source>
        <dbReference type="EMBL" id="VAW10290.1"/>
    </source>
</evidence>
<reference evidence="2" key="1">
    <citation type="submission" date="2018-06" db="EMBL/GenBank/DDBJ databases">
        <authorList>
            <person name="Zhirakovskaya E."/>
        </authorList>
    </citation>
    <scope>NUCLEOTIDE SEQUENCE</scope>
</reference>
<dbReference type="Pfam" id="PF01408">
    <property type="entry name" value="GFO_IDH_MocA"/>
    <property type="match status" value="1"/>
</dbReference>
<name>A0A3B0T093_9ZZZZ</name>
<gene>
    <name evidence="2" type="ORF">MNBD_BACTEROID03-585</name>
</gene>
<dbReference type="EC" id="1.1.1.18" evidence="2"/>
<accession>A0A3B0T093</accession>
<dbReference type="Gene3D" id="3.40.50.720">
    <property type="entry name" value="NAD(P)-binding Rossmann-like Domain"/>
    <property type="match status" value="1"/>
</dbReference>
<organism evidence="2">
    <name type="scientific">hydrothermal vent metagenome</name>
    <dbReference type="NCBI Taxonomy" id="652676"/>
    <lineage>
        <taxon>unclassified sequences</taxon>
        <taxon>metagenomes</taxon>
        <taxon>ecological metagenomes</taxon>
    </lineage>
</organism>
<evidence type="ECO:0000259" key="1">
    <source>
        <dbReference type="Pfam" id="PF01408"/>
    </source>
</evidence>